<protein>
    <submittedName>
        <fullName evidence="2">Uncharacterized protein</fullName>
    </submittedName>
</protein>
<feature type="compositionally biased region" description="Polar residues" evidence="1">
    <location>
        <begin position="80"/>
        <end position="89"/>
    </location>
</feature>
<evidence type="ECO:0000313" key="2">
    <source>
        <dbReference type="EMBL" id="KAF7267297.1"/>
    </source>
</evidence>
<proteinExistence type="predicted"/>
<dbReference type="AlphaFoldDB" id="A0A834I5B2"/>
<organism evidence="2 3">
    <name type="scientific">Rhynchophorus ferrugineus</name>
    <name type="common">Red palm weevil</name>
    <name type="synonym">Curculio ferrugineus</name>
    <dbReference type="NCBI Taxonomy" id="354439"/>
    <lineage>
        <taxon>Eukaryota</taxon>
        <taxon>Metazoa</taxon>
        <taxon>Ecdysozoa</taxon>
        <taxon>Arthropoda</taxon>
        <taxon>Hexapoda</taxon>
        <taxon>Insecta</taxon>
        <taxon>Pterygota</taxon>
        <taxon>Neoptera</taxon>
        <taxon>Endopterygota</taxon>
        <taxon>Coleoptera</taxon>
        <taxon>Polyphaga</taxon>
        <taxon>Cucujiformia</taxon>
        <taxon>Curculionidae</taxon>
        <taxon>Dryophthorinae</taxon>
        <taxon>Rhynchophorus</taxon>
    </lineage>
</organism>
<evidence type="ECO:0000313" key="3">
    <source>
        <dbReference type="Proteomes" id="UP000625711"/>
    </source>
</evidence>
<dbReference type="EMBL" id="JAACXV010014439">
    <property type="protein sequence ID" value="KAF7267297.1"/>
    <property type="molecule type" value="Genomic_DNA"/>
</dbReference>
<evidence type="ECO:0000256" key="1">
    <source>
        <dbReference type="SAM" id="MobiDB-lite"/>
    </source>
</evidence>
<feature type="region of interest" description="Disordered" evidence="1">
    <location>
        <begin position="49"/>
        <end position="89"/>
    </location>
</feature>
<keyword evidence="3" id="KW-1185">Reference proteome</keyword>
<feature type="compositionally biased region" description="Basic and acidic residues" evidence="1">
    <location>
        <begin position="55"/>
        <end position="64"/>
    </location>
</feature>
<gene>
    <name evidence="2" type="ORF">GWI33_019486</name>
</gene>
<comment type="caution">
    <text evidence="2">The sequence shown here is derived from an EMBL/GenBank/DDBJ whole genome shotgun (WGS) entry which is preliminary data.</text>
</comment>
<reference evidence="2" key="1">
    <citation type="submission" date="2020-08" db="EMBL/GenBank/DDBJ databases">
        <title>Genome sequencing and assembly of the red palm weevil Rhynchophorus ferrugineus.</title>
        <authorList>
            <person name="Dias G.B."/>
            <person name="Bergman C.M."/>
            <person name="Manee M."/>
        </authorList>
    </citation>
    <scope>NUCLEOTIDE SEQUENCE</scope>
    <source>
        <strain evidence="2">AA-2017</strain>
        <tissue evidence="2">Whole larva</tissue>
    </source>
</reference>
<sequence length="89" mass="10103">MTSGLIRRYSVRGFVNCPPLDYGRTLEIVGRVALRAALSPELLHARPVTDSWPATHEDDRSRRTTRERRHRWAALGDRSFTGSPSRSIS</sequence>
<dbReference type="Proteomes" id="UP000625711">
    <property type="component" value="Unassembled WGS sequence"/>
</dbReference>
<accession>A0A834I5B2</accession>
<name>A0A834I5B2_RHYFE</name>